<comment type="caution">
    <text evidence="1">The sequence shown here is derived from an EMBL/GenBank/DDBJ whole genome shotgun (WGS) entry which is preliminary data.</text>
</comment>
<evidence type="ECO:0000313" key="2">
    <source>
        <dbReference type="Proteomes" id="UP000237423"/>
    </source>
</evidence>
<name>A0A2S5CLD9_9GAMM</name>
<protein>
    <submittedName>
        <fullName evidence="1">Uncharacterized protein</fullName>
    </submittedName>
</protein>
<proteinExistence type="predicted"/>
<dbReference type="Proteomes" id="UP000237423">
    <property type="component" value="Unassembled WGS sequence"/>
</dbReference>
<accession>A0A2S5CLD9</accession>
<evidence type="ECO:0000313" key="1">
    <source>
        <dbReference type="EMBL" id="POZ51635.1"/>
    </source>
</evidence>
<dbReference type="EMBL" id="PGFZ01000005">
    <property type="protein sequence ID" value="POZ51635.1"/>
    <property type="molecule type" value="Genomic_DNA"/>
</dbReference>
<organism evidence="1 2">
    <name type="scientific">Methylovulum psychrotolerans</name>
    <dbReference type="NCBI Taxonomy" id="1704499"/>
    <lineage>
        <taxon>Bacteria</taxon>
        <taxon>Pseudomonadati</taxon>
        <taxon>Pseudomonadota</taxon>
        <taxon>Gammaproteobacteria</taxon>
        <taxon>Methylococcales</taxon>
        <taxon>Methylococcaceae</taxon>
        <taxon>Methylovulum</taxon>
    </lineage>
</organism>
<gene>
    <name evidence="1" type="ORF">AADEFJLK_02503</name>
</gene>
<sequence>MVEKTSLRLGNGSQTVNCRRFSCQAKPSLSGWDVVPETPKAPARSDWNQPVEPKPVAMIIPDDDWVSWPFHDSR</sequence>
<reference evidence="1 2" key="1">
    <citation type="submission" date="2017-11" db="EMBL/GenBank/DDBJ databases">
        <title>Draft Genome Sequence of Methylobacter psychrotolerans Sph1T, an Obligate Methanotroph from Low-Temperature Environments.</title>
        <authorList>
            <person name="Oshkin I.Y."/>
            <person name="Miroshnikov K."/>
            <person name="Belova S.E."/>
            <person name="Korzhenkov A."/>
            <person name="Toshchakov S.V."/>
            <person name="Dedysh S.N."/>
        </authorList>
    </citation>
    <scope>NUCLEOTIDE SEQUENCE [LARGE SCALE GENOMIC DNA]</scope>
    <source>
        <strain evidence="1 2">Sph1</strain>
    </source>
</reference>
<dbReference type="AlphaFoldDB" id="A0A2S5CLD9"/>